<organism evidence="3 4">
    <name type="scientific">Collybia nuda</name>
    <dbReference type="NCBI Taxonomy" id="64659"/>
    <lineage>
        <taxon>Eukaryota</taxon>
        <taxon>Fungi</taxon>
        <taxon>Dikarya</taxon>
        <taxon>Basidiomycota</taxon>
        <taxon>Agaricomycotina</taxon>
        <taxon>Agaricomycetes</taxon>
        <taxon>Agaricomycetidae</taxon>
        <taxon>Agaricales</taxon>
        <taxon>Tricholomatineae</taxon>
        <taxon>Clitocybaceae</taxon>
        <taxon>Collybia</taxon>
    </lineage>
</organism>
<proteinExistence type="predicted"/>
<dbReference type="EMBL" id="MU150247">
    <property type="protein sequence ID" value="KAF9465411.1"/>
    <property type="molecule type" value="Genomic_DNA"/>
</dbReference>
<keyword evidence="4" id="KW-1185">Reference proteome</keyword>
<feature type="chain" id="PRO_5040319579" description="DUF7888 domain-containing protein" evidence="1">
    <location>
        <begin position="23"/>
        <end position="176"/>
    </location>
</feature>
<feature type="signal peptide" evidence="1">
    <location>
        <begin position="1"/>
        <end position="22"/>
    </location>
</feature>
<evidence type="ECO:0000259" key="2">
    <source>
        <dbReference type="Pfam" id="PF25411"/>
    </source>
</evidence>
<gene>
    <name evidence="3" type="ORF">BDZ94DRAFT_1234573</name>
</gene>
<keyword evidence="1" id="KW-0732">Signal</keyword>
<evidence type="ECO:0000256" key="1">
    <source>
        <dbReference type="SAM" id="SignalP"/>
    </source>
</evidence>
<evidence type="ECO:0000313" key="4">
    <source>
        <dbReference type="Proteomes" id="UP000807353"/>
    </source>
</evidence>
<dbReference type="AlphaFoldDB" id="A0A9P6CGL7"/>
<name>A0A9P6CGL7_9AGAR</name>
<dbReference type="Pfam" id="PF25411">
    <property type="entry name" value="DUF7888"/>
    <property type="match status" value="1"/>
</dbReference>
<sequence>MQLSFARSILFALCSLMVVTRAMPSYYNMDADVEVRALPISEADMLEARRGGIGDVVEIIMNVVGSIKAGIAQDKKNRGNFTQKLVGDMRAKSPQFNWVICHTKHKTAFDGTRGKDWGHSHQEFDVKIGGTVGYEIYYFKSGKFTRQGDGGFLNWAYIGNVKSKSSDGKEITFGAP</sequence>
<accession>A0A9P6CGL7</accession>
<evidence type="ECO:0000313" key="3">
    <source>
        <dbReference type="EMBL" id="KAF9465411.1"/>
    </source>
</evidence>
<dbReference type="OrthoDB" id="3685327at2759"/>
<protein>
    <recommendedName>
        <fullName evidence="2">DUF7888 domain-containing protein</fullName>
    </recommendedName>
</protein>
<dbReference type="Proteomes" id="UP000807353">
    <property type="component" value="Unassembled WGS sequence"/>
</dbReference>
<dbReference type="InterPro" id="IPR057210">
    <property type="entry name" value="DUF7888"/>
</dbReference>
<comment type="caution">
    <text evidence="3">The sequence shown here is derived from an EMBL/GenBank/DDBJ whole genome shotgun (WGS) entry which is preliminary data.</text>
</comment>
<feature type="domain" description="DUF7888" evidence="2">
    <location>
        <begin position="50"/>
        <end position="163"/>
    </location>
</feature>
<reference evidence="3" key="1">
    <citation type="submission" date="2020-11" db="EMBL/GenBank/DDBJ databases">
        <authorList>
            <consortium name="DOE Joint Genome Institute"/>
            <person name="Ahrendt S."/>
            <person name="Riley R."/>
            <person name="Andreopoulos W."/>
            <person name="Labutti K."/>
            <person name="Pangilinan J."/>
            <person name="Ruiz-Duenas F.J."/>
            <person name="Barrasa J.M."/>
            <person name="Sanchez-Garcia M."/>
            <person name="Camarero S."/>
            <person name="Miyauchi S."/>
            <person name="Serrano A."/>
            <person name="Linde D."/>
            <person name="Babiker R."/>
            <person name="Drula E."/>
            <person name="Ayuso-Fernandez I."/>
            <person name="Pacheco R."/>
            <person name="Padilla G."/>
            <person name="Ferreira P."/>
            <person name="Barriuso J."/>
            <person name="Kellner H."/>
            <person name="Castanera R."/>
            <person name="Alfaro M."/>
            <person name="Ramirez L."/>
            <person name="Pisabarro A.G."/>
            <person name="Kuo A."/>
            <person name="Tritt A."/>
            <person name="Lipzen A."/>
            <person name="He G."/>
            <person name="Yan M."/>
            <person name="Ng V."/>
            <person name="Cullen D."/>
            <person name="Martin F."/>
            <person name="Rosso M.-N."/>
            <person name="Henrissat B."/>
            <person name="Hibbett D."/>
            <person name="Martinez A.T."/>
            <person name="Grigoriev I.V."/>
        </authorList>
    </citation>
    <scope>NUCLEOTIDE SEQUENCE</scope>
    <source>
        <strain evidence="3">CBS 247.69</strain>
    </source>
</reference>